<feature type="region of interest" description="Disordered" evidence="1">
    <location>
        <begin position="1"/>
        <end position="24"/>
    </location>
</feature>
<feature type="compositionally biased region" description="Polar residues" evidence="1">
    <location>
        <begin position="13"/>
        <end position="24"/>
    </location>
</feature>
<feature type="region of interest" description="Disordered" evidence="1">
    <location>
        <begin position="233"/>
        <end position="345"/>
    </location>
</feature>
<dbReference type="EMBL" id="MCFA01000012">
    <property type="protein sequence ID" value="ORY17532.1"/>
    <property type="molecule type" value="Genomic_DNA"/>
</dbReference>
<evidence type="ECO:0000313" key="2">
    <source>
        <dbReference type="EMBL" id="ORY17532.1"/>
    </source>
</evidence>
<name>A0A1Y2A4W1_9PLEO</name>
<accession>A0A1Y2A4W1</accession>
<organism evidence="2 3">
    <name type="scientific">Clohesyomyces aquaticus</name>
    <dbReference type="NCBI Taxonomy" id="1231657"/>
    <lineage>
        <taxon>Eukaryota</taxon>
        <taxon>Fungi</taxon>
        <taxon>Dikarya</taxon>
        <taxon>Ascomycota</taxon>
        <taxon>Pezizomycotina</taxon>
        <taxon>Dothideomycetes</taxon>
        <taxon>Pleosporomycetidae</taxon>
        <taxon>Pleosporales</taxon>
        <taxon>Lindgomycetaceae</taxon>
        <taxon>Clohesyomyces</taxon>
    </lineage>
</organism>
<comment type="caution">
    <text evidence="2">The sequence shown here is derived from an EMBL/GenBank/DDBJ whole genome shotgun (WGS) entry which is preliminary data.</text>
</comment>
<protein>
    <submittedName>
        <fullName evidence="2">Uncharacterized protein</fullName>
    </submittedName>
</protein>
<feature type="compositionally biased region" description="Polar residues" evidence="1">
    <location>
        <begin position="324"/>
        <end position="336"/>
    </location>
</feature>
<reference evidence="2 3" key="1">
    <citation type="submission" date="2016-07" db="EMBL/GenBank/DDBJ databases">
        <title>Pervasive Adenine N6-methylation of Active Genes in Fungi.</title>
        <authorList>
            <consortium name="DOE Joint Genome Institute"/>
            <person name="Mondo S.J."/>
            <person name="Dannebaum R.O."/>
            <person name="Kuo R.C."/>
            <person name="Labutti K."/>
            <person name="Haridas S."/>
            <person name="Kuo A."/>
            <person name="Salamov A."/>
            <person name="Ahrendt S.R."/>
            <person name="Lipzen A."/>
            <person name="Sullivan W."/>
            <person name="Andreopoulos W.B."/>
            <person name="Clum A."/>
            <person name="Lindquist E."/>
            <person name="Daum C."/>
            <person name="Ramamoorthy G.K."/>
            <person name="Gryganskyi A."/>
            <person name="Culley D."/>
            <person name="Magnuson J.K."/>
            <person name="James T.Y."/>
            <person name="O'Malley M.A."/>
            <person name="Stajich J.E."/>
            <person name="Spatafora J.W."/>
            <person name="Visel A."/>
            <person name="Grigoriev I.V."/>
        </authorList>
    </citation>
    <scope>NUCLEOTIDE SEQUENCE [LARGE SCALE GENOMIC DNA]</scope>
    <source>
        <strain evidence="2 3">CBS 115471</strain>
    </source>
</reference>
<feature type="compositionally biased region" description="Polar residues" evidence="1">
    <location>
        <begin position="269"/>
        <end position="280"/>
    </location>
</feature>
<gene>
    <name evidence="2" type="ORF">BCR34DRAFT_583674</name>
</gene>
<feature type="compositionally biased region" description="Basic and acidic residues" evidence="1">
    <location>
        <begin position="284"/>
        <end position="296"/>
    </location>
</feature>
<evidence type="ECO:0000313" key="3">
    <source>
        <dbReference type="Proteomes" id="UP000193144"/>
    </source>
</evidence>
<proteinExistence type="predicted"/>
<dbReference type="Proteomes" id="UP000193144">
    <property type="component" value="Unassembled WGS sequence"/>
</dbReference>
<keyword evidence="3" id="KW-1185">Reference proteome</keyword>
<evidence type="ECO:0000256" key="1">
    <source>
        <dbReference type="SAM" id="MobiDB-lite"/>
    </source>
</evidence>
<dbReference type="AlphaFoldDB" id="A0A1Y2A4W1"/>
<sequence length="396" mass="44508">MAAKNSKKAYAQSGKQDTTKNWSTRHLLRLGSSLGQHDDDVGCDDNGDEKMTMLEFLDRLPTAPSTDTATRPLECAFAPEAPVLRPLNPPPPRPRRPDSDVIRDVNAWLEASMIKPGPPLMGGIPYWREAPAERRRPSTDVRYATPIIQLPDTDQPNTPHSQHIKSFCRRAKRMNVRMPSLLRTTSHRITVGRQRPMNRLSNSMPLLSTPDRIPEVRSHTPLSRCESVMLGVTQRPARSRPPMHDDTQRPSAESPRPSNVGWLRVDQRQLLTPSPRTQSRAGVRCREQESRMERHVHAVFGQTSRRGVGMQSPTEGGRIPSEDSMGNLSEAPTYSSGIPPPSYRSRAVSIRTTSSFGCIDARDTERRHVTQRKMVHRCQGVKGKLKRFAQKAHLAK</sequence>
<dbReference type="OrthoDB" id="3935253at2759"/>